<organism evidence="5 6">
    <name type="scientific">Labrys monachus</name>
    <dbReference type="NCBI Taxonomy" id="217067"/>
    <lineage>
        <taxon>Bacteria</taxon>
        <taxon>Pseudomonadati</taxon>
        <taxon>Pseudomonadota</taxon>
        <taxon>Alphaproteobacteria</taxon>
        <taxon>Hyphomicrobiales</taxon>
        <taxon>Xanthobacteraceae</taxon>
        <taxon>Labrys</taxon>
    </lineage>
</organism>
<dbReference type="SUPFAM" id="SSF48452">
    <property type="entry name" value="TPR-like"/>
    <property type="match status" value="1"/>
</dbReference>
<keyword evidence="6" id="KW-1185">Reference proteome</keyword>
<evidence type="ECO:0000256" key="3">
    <source>
        <dbReference type="PROSITE-ProRule" id="PRU00339"/>
    </source>
</evidence>
<sequence length="188" mass="20718">MRFARFAHLFLIGLLALPASTMAQGRPGPDPALDHLYDRLAKAQSDKEARNIAIAIERAELQSGSDTADLLMDRALTALQASNPDAAIKLLSAIIHLRPGYAEAWNKRATAYFLKKDYTRSIADIAQTLSRNPREYGAWSGLGVMLSDLGDKKHAYEAFQKALAINPRLPGARKAFDQLRTDVEGRDI</sequence>
<dbReference type="SMART" id="SM00028">
    <property type="entry name" value="TPR"/>
    <property type="match status" value="3"/>
</dbReference>
<dbReference type="PANTHER" id="PTHR45831:SF2">
    <property type="entry name" value="LD24721P"/>
    <property type="match status" value="1"/>
</dbReference>
<dbReference type="RefSeq" id="WP_307435813.1">
    <property type="nucleotide sequence ID" value="NZ_JAUSVK010000001.1"/>
</dbReference>
<dbReference type="Pfam" id="PF13432">
    <property type="entry name" value="TPR_16"/>
    <property type="match status" value="1"/>
</dbReference>
<feature type="chain" id="PRO_5047532636" evidence="4">
    <location>
        <begin position="24"/>
        <end position="188"/>
    </location>
</feature>
<reference evidence="5 6" key="1">
    <citation type="submission" date="2023-07" db="EMBL/GenBank/DDBJ databases">
        <title>Genomic Encyclopedia of Type Strains, Phase IV (KMG-IV): sequencing the most valuable type-strain genomes for metagenomic binning, comparative biology and taxonomic classification.</title>
        <authorList>
            <person name="Goeker M."/>
        </authorList>
    </citation>
    <scope>NUCLEOTIDE SEQUENCE [LARGE SCALE GENOMIC DNA]</scope>
    <source>
        <strain evidence="5 6">DSM 5896</strain>
    </source>
</reference>
<dbReference type="InterPro" id="IPR019734">
    <property type="entry name" value="TPR_rpt"/>
</dbReference>
<evidence type="ECO:0000313" key="5">
    <source>
        <dbReference type="EMBL" id="MDQ0396086.1"/>
    </source>
</evidence>
<dbReference type="Proteomes" id="UP001237448">
    <property type="component" value="Unassembled WGS sequence"/>
</dbReference>
<dbReference type="Gene3D" id="1.25.40.10">
    <property type="entry name" value="Tetratricopeptide repeat domain"/>
    <property type="match status" value="1"/>
</dbReference>
<feature type="repeat" description="TPR" evidence="3">
    <location>
        <begin position="102"/>
        <end position="135"/>
    </location>
</feature>
<keyword evidence="4" id="KW-0732">Signal</keyword>
<accession>A0ABU0FN88</accession>
<evidence type="ECO:0000256" key="1">
    <source>
        <dbReference type="ARBA" id="ARBA00022737"/>
    </source>
</evidence>
<comment type="caution">
    <text evidence="5">The sequence shown here is derived from an EMBL/GenBank/DDBJ whole genome shotgun (WGS) entry which is preliminary data.</text>
</comment>
<feature type="repeat" description="TPR" evidence="3">
    <location>
        <begin position="136"/>
        <end position="169"/>
    </location>
</feature>
<feature type="signal peptide" evidence="4">
    <location>
        <begin position="1"/>
        <end position="23"/>
    </location>
</feature>
<name>A0ABU0FN88_9HYPH</name>
<protein>
    <submittedName>
        <fullName evidence="5">Tetratricopeptide (TPR) repeat protein</fullName>
    </submittedName>
</protein>
<dbReference type="PROSITE" id="PS50005">
    <property type="entry name" value="TPR"/>
    <property type="match status" value="2"/>
</dbReference>
<dbReference type="InterPro" id="IPR047150">
    <property type="entry name" value="SGT"/>
</dbReference>
<gene>
    <name evidence="5" type="ORF">J3R73_005878</name>
</gene>
<evidence type="ECO:0000256" key="2">
    <source>
        <dbReference type="ARBA" id="ARBA00022803"/>
    </source>
</evidence>
<keyword evidence="2 3" id="KW-0802">TPR repeat</keyword>
<evidence type="ECO:0000256" key="4">
    <source>
        <dbReference type="SAM" id="SignalP"/>
    </source>
</evidence>
<evidence type="ECO:0000313" key="6">
    <source>
        <dbReference type="Proteomes" id="UP001237448"/>
    </source>
</evidence>
<dbReference type="EMBL" id="JAUSVK010000001">
    <property type="protein sequence ID" value="MDQ0396086.1"/>
    <property type="molecule type" value="Genomic_DNA"/>
</dbReference>
<dbReference type="InterPro" id="IPR011990">
    <property type="entry name" value="TPR-like_helical_dom_sf"/>
</dbReference>
<dbReference type="Pfam" id="PF00515">
    <property type="entry name" value="TPR_1"/>
    <property type="match status" value="1"/>
</dbReference>
<proteinExistence type="predicted"/>
<dbReference type="PANTHER" id="PTHR45831">
    <property type="entry name" value="LD24721P"/>
    <property type="match status" value="1"/>
</dbReference>
<keyword evidence="1" id="KW-0677">Repeat</keyword>